<dbReference type="Proteomes" id="UP000586095">
    <property type="component" value="Unassembled WGS sequence"/>
</dbReference>
<reference evidence="2 3" key="1">
    <citation type="submission" date="2020-07" db="EMBL/GenBank/DDBJ databases">
        <title>Sequencing the genomes of 1000 actinobacteria strains.</title>
        <authorList>
            <person name="Klenk H.-P."/>
        </authorList>
    </citation>
    <scope>NUCLEOTIDE SEQUENCE [LARGE SCALE GENOMIC DNA]</scope>
    <source>
        <strain evidence="2 3">DSM 17380</strain>
    </source>
</reference>
<proteinExistence type="predicted"/>
<feature type="transmembrane region" description="Helical" evidence="1">
    <location>
        <begin position="213"/>
        <end position="231"/>
    </location>
</feature>
<feature type="transmembrane region" description="Helical" evidence="1">
    <location>
        <begin position="186"/>
        <end position="207"/>
    </location>
</feature>
<feature type="transmembrane region" description="Helical" evidence="1">
    <location>
        <begin position="162"/>
        <end position="179"/>
    </location>
</feature>
<dbReference type="EMBL" id="JACCBD010000001">
    <property type="protein sequence ID" value="NYD25290.1"/>
    <property type="molecule type" value="Genomic_DNA"/>
</dbReference>
<dbReference type="AlphaFoldDB" id="A0A852R8S0"/>
<name>A0A852R8S0_9MICO</name>
<evidence type="ECO:0000313" key="2">
    <source>
        <dbReference type="EMBL" id="NYD25290.1"/>
    </source>
</evidence>
<sequence>MRADPGAPGRFGAAWLAKVRRDGRWRMHAVLGAILGALLLATSLATAALWPDAEQVPIHGAADAAGSEIITVRVTDVVPIPCAQGGPGVDGAAEPAAAAEPPSSDCFEVRATLPVGKPVSFTLNHMNTHPVTPQEGDRVRVITGGSSESGDAQYYFYDYPRSGKLLAIAVVFALIVIGVGRWRGALSLVGVAAAVGVLVAFVLPAVLAGKPPILVAVTASAGIMTLVLYLAHGISHRTTAALFGAMFGILFTAVAGFGVTRWLRFSGIASTEDASLLVAVPGLNMNDLLTATIVIAGLGVLNDITVAQASAVWEMRELNPQASKRRLYLAAMRIGRDHIASSIYTLVFAYAGAMLGVLLLIYTYPRDLLDLITSEQIAQEVVRTLIGAAGLVLSMPVTTALAVLFAREPQADDAPAAGGDDAAVRVS</sequence>
<dbReference type="RefSeq" id="WP_185985813.1">
    <property type="nucleotide sequence ID" value="NZ_BAAALZ010000004.1"/>
</dbReference>
<dbReference type="PANTHER" id="PTHR41771">
    <property type="entry name" value="MEMBRANE PROTEIN-RELATED"/>
    <property type="match status" value="1"/>
</dbReference>
<dbReference type="Pfam" id="PF07907">
    <property type="entry name" value="YibE_F"/>
    <property type="match status" value="1"/>
</dbReference>
<keyword evidence="1" id="KW-0812">Transmembrane</keyword>
<evidence type="ECO:0000313" key="3">
    <source>
        <dbReference type="Proteomes" id="UP000586095"/>
    </source>
</evidence>
<feature type="transmembrane region" description="Helical" evidence="1">
    <location>
        <begin position="243"/>
        <end position="263"/>
    </location>
</feature>
<protein>
    <submittedName>
        <fullName evidence="2">Putative membrane protein</fullName>
    </submittedName>
</protein>
<accession>A0A852R8S0</accession>
<gene>
    <name evidence="2" type="ORF">BJ960_000093</name>
</gene>
<organism evidence="2 3">
    <name type="scientific">Leucobacter aridicollis</name>
    <dbReference type="NCBI Taxonomy" id="283878"/>
    <lineage>
        <taxon>Bacteria</taxon>
        <taxon>Bacillati</taxon>
        <taxon>Actinomycetota</taxon>
        <taxon>Actinomycetes</taxon>
        <taxon>Micrococcales</taxon>
        <taxon>Microbacteriaceae</taxon>
        <taxon>Leucobacter</taxon>
    </lineage>
</organism>
<keyword evidence="1" id="KW-1133">Transmembrane helix</keyword>
<feature type="transmembrane region" description="Helical" evidence="1">
    <location>
        <begin position="29"/>
        <end position="50"/>
    </location>
</feature>
<evidence type="ECO:0000256" key="1">
    <source>
        <dbReference type="SAM" id="Phobius"/>
    </source>
</evidence>
<feature type="transmembrane region" description="Helical" evidence="1">
    <location>
        <begin position="343"/>
        <end position="364"/>
    </location>
</feature>
<dbReference type="InterPro" id="IPR012507">
    <property type="entry name" value="YibE_F"/>
</dbReference>
<feature type="transmembrane region" description="Helical" evidence="1">
    <location>
        <begin position="384"/>
        <end position="406"/>
    </location>
</feature>
<dbReference type="PANTHER" id="PTHR41771:SF1">
    <property type="entry name" value="MEMBRANE PROTEIN"/>
    <property type="match status" value="1"/>
</dbReference>
<feature type="transmembrane region" description="Helical" evidence="1">
    <location>
        <begin position="283"/>
        <end position="301"/>
    </location>
</feature>
<comment type="caution">
    <text evidence="2">The sequence shown here is derived from an EMBL/GenBank/DDBJ whole genome shotgun (WGS) entry which is preliminary data.</text>
</comment>
<keyword evidence="3" id="KW-1185">Reference proteome</keyword>
<keyword evidence="1" id="KW-0472">Membrane</keyword>